<comment type="caution">
    <text evidence="2">The sequence shown here is derived from an EMBL/GenBank/DDBJ whole genome shotgun (WGS) entry which is preliminary data.</text>
</comment>
<proteinExistence type="predicted"/>
<dbReference type="PANTHER" id="PTHR14303">
    <property type="entry name" value="DNA POLYMERASE DELTA SUBUNIT 4"/>
    <property type="match status" value="1"/>
</dbReference>
<protein>
    <submittedName>
        <fullName evidence="2">DNA polymerase delta, subunit 4-domain-containing protein</fullName>
    </submittedName>
</protein>
<dbReference type="GO" id="GO:0043625">
    <property type="term" value="C:delta DNA polymerase complex"/>
    <property type="evidence" value="ECO:0007669"/>
    <property type="project" value="TreeGrafter"/>
</dbReference>
<dbReference type="GO" id="GO:0003887">
    <property type="term" value="F:DNA-directed DNA polymerase activity"/>
    <property type="evidence" value="ECO:0007669"/>
    <property type="project" value="TreeGrafter"/>
</dbReference>
<dbReference type="GO" id="GO:0000731">
    <property type="term" value="P:DNA synthesis involved in DNA repair"/>
    <property type="evidence" value="ECO:0007669"/>
    <property type="project" value="InterPro"/>
</dbReference>
<evidence type="ECO:0000313" key="2">
    <source>
        <dbReference type="EMBL" id="ORY76933.1"/>
    </source>
</evidence>
<gene>
    <name evidence="2" type="ORF">BCR35DRAFT_119099</name>
</gene>
<feature type="region of interest" description="Disordered" evidence="1">
    <location>
        <begin position="1"/>
        <end position="110"/>
    </location>
</feature>
<dbReference type="AlphaFoldDB" id="A0A1Y2EZC0"/>
<name>A0A1Y2EZC0_9BASI</name>
<dbReference type="PANTHER" id="PTHR14303:SF0">
    <property type="entry name" value="DNA POLYMERASE DELTA SUBUNIT 4"/>
    <property type="match status" value="1"/>
</dbReference>
<organism evidence="2 3">
    <name type="scientific">Leucosporidium creatinivorum</name>
    <dbReference type="NCBI Taxonomy" id="106004"/>
    <lineage>
        <taxon>Eukaryota</taxon>
        <taxon>Fungi</taxon>
        <taxon>Dikarya</taxon>
        <taxon>Basidiomycota</taxon>
        <taxon>Pucciniomycotina</taxon>
        <taxon>Microbotryomycetes</taxon>
        <taxon>Leucosporidiales</taxon>
        <taxon>Leucosporidium</taxon>
    </lineage>
</organism>
<dbReference type="OrthoDB" id="337486at2759"/>
<dbReference type="STRING" id="106004.A0A1Y2EZC0"/>
<keyword evidence="3" id="KW-1185">Reference proteome</keyword>
<accession>A0A1Y2EZC0</accession>
<evidence type="ECO:0000256" key="1">
    <source>
        <dbReference type="SAM" id="MobiDB-lite"/>
    </source>
</evidence>
<feature type="compositionally biased region" description="Polar residues" evidence="1">
    <location>
        <begin position="1"/>
        <end position="10"/>
    </location>
</feature>
<dbReference type="Proteomes" id="UP000193467">
    <property type="component" value="Unassembled WGS sequence"/>
</dbReference>
<dbReference type="EMBL" id="MCGR01000033">
    <property type="protein sequence ID" value="ORY76933.1"/>
    <property type="molecule type" value="Genomic_DNA"/>
</dbReference>
<feature type="compositionally biased region" description="Acidic residues" evidence="1">
    <location>
        <begin position="71"/>
        <end position="85"/>
    </location>
</feature>
<reference evidence="2 3" key="1">
    <citation type="submission" date="2016-07" db="EMBL/GenBank/DDBJ databases">
        <title>Pervasive Adenine N6-methylation of Active Genes in Fungi.</title>
        <authorList>
            <consortium name="DOE Joint Genome Institute"/>
            <person name="Mondo S.J."/>
            <person name="Dannebaum R.O."/>
            <person name="Kuo R.C."/>
            <person name="Labutti K."/>
            <person name="Haridas S."/>
            <person name="Kuo A."/>
            <person name="Salamov A."/>
            <person name="Ahrendt S.R."/>
            <person name="Lipzen A."/>
            <person name="Sullivan W."/>
            <person name="Andreopoulos W.B."/>
            <person name="Clum A."/>
            <person name="Lindquist E."/>
            <person name="Daum C."/>
            <person name="Ramamoorthy G.K."/>
            <person name="Gryganskyi A."/>
            <person name="Culley D."/>
            <person name="Magnuson J.K."/>
            <person name="James T.Y."/>
            <person name="O'Malley M.A."/>
            <person name="Stajich J.E."/>
            <person name="Spatafora J.W."/>
            <person name="Visel A."/>
            <person name="Grigoriev I.V."/>
        </authorList>
    </citation>
    <scope>NUCLEOTIDE SEQUENCE [LARGE SCALE GENOMIC DNA]</scope>
    <source>
        <strain evidence="2 3">62-1032</strain>
    </source>
</reference>
<dbReference type="Pfam" id="PF04081">
    <property type="entry name" value="DNA_pol_delta_4"/>
    <property type="match status" value="1"/>
</dbReference>
<dbReference type="InParanoid" id="A0A1Y2EZC0"/>
<dbReference type="InterPro" id="IPR007218">
    <property type="entry name" value="DNA_pol_delta_4"/>
</dbReference>
<evidence type="ECO:0000313" key="3">
    <source>
        <dbReference type="Proteomes" id="UP000193467"/>
    </source>
</evidence>
<feature type="compositionally biased region" description="Low complexity" evidence="1">
    <location>
        <begin position="17"/>
        <end position="58"/>
    </location>
</feature>
<sequence length="179" mass="19233">MAPKSSTTASAPKRRSSLSTSLTSSKPAVPSSGKSIKKSSSLTSSFSSAKTGAAPAGGAKKGGKQGKVEQIELDDEDEEEDEEGVDVSRLLKESKKKMGTPIPSSSPDVVHAEDWDDLMLILRVFDADLEYGPCSNTSRLERYERAVSLGLNPPPEIGQILTSKRGRERKEYAQSTFNI</sequence>
<dbReference type="GO" id="GO:0006261">
    <property type="term" value="P:DNA-templated DNA replication"/>
    <property type="evidence" value="ECO:0007669"/>
    <property type="project" value="TreeGrafter"/>
</dbReference>